<feature type="domain" description="RES" evidence="1">
    <location>
        <begin position="79"/>
        <end position="206"/>
    </location>
</feature>
<comment type="caution">
    <text evidence="2">The sequence shown here is derived from an EMBL/GenBank/DDBJ whole genome shotgun (WGS) entry which is preliminary data.</text>
</comment>
<proteinExistence type="predicted"/>
<protein>
    <submittedName>
        <fullName evidence="2">RES family NAD+ phosphorylase</fullName>
    </submittedName>
</protein>
<sequence length="232" mass="25915">MGVTIPVTPVDWTPGWRIIPSRFPPIQLFERVANPADLDAVFEIESLTNPRLRDEAGDIRLVPPEGRISGPGSSIVMAAFTHLNPEGSRFSDGTFGAFYAANDLDTAIAETKYHRARFMRATDQPRMELDMRVYLVDLAARLHDLRGLQEEFPLVYLSDDYAAGQHLASALRNQGSNGIAYDSVRRHGGECAAAFRPRLLSNCRQERHLRYAWDGKRIGAVYEKRTLDGEAG</sequence>
<name>A0ABS9DZH1_9PROT</name>
<dbReference type="Proteomes" id="UP001521209">
    <property type="component" value="Unassembled WGS sequence"/>
</dbReference>
<dbReference type="InterPro" id="IPR014914">
    <property type="entry name" value="RES_dom"/>
</dbReference>
<reference evidence="2 3" key="1">
    <citation type="submission" date="2022-01" db="EMBL/GenBank/DDBJ databases">
        <authorList>
            <person name="Won M."/>
            <person name="Kim S.-J."/>
            <person name="Kwon S.-W."/>
        </authorList>
    </citation>
    <scope>NUCLEOTIDE SEQUENCE [LARGE SCALE GENOMIC DNA]</scope>
    <source>
        <strain evidence="2 3">KCTC 23505</strain>
    </source>
</reference>
<evidence type="ECO:0000259" key="1">
    <source>
        <dbReference type="SMART" id="SM00953"/>
    </source>
</evidence>
<dbReference type="RefSeq" id="WP_235704384.1">
    <property type="nucleotide sequence ID" value="NZ_JAKGBZ010000018.1"/>
</dbReference>
<gene>
    <name evidence="2" type="ORF">L2A60_10740</name>
</gene>
<dbReference type="EMBL" id="JAKGBZ010000018">
    <property type="protein sequence ID" value="MCF3947155.1"/>
    <property type="molecule type" value="Genomic_DNA"/>
</dbReference>
<evidence type="ECO:0000313" key="3">
    <source>
        <dbReference type="Proteomes" id="UP001521209"/>
    </source>
</evidence>
<organism evidence="2 3">
    <name type="scientific">Acidiphilium iwatense</name>
    <dbReference type="NCBI Taxonomy" id="768198"/>
    <lineage>
        <taxon>Bacteria</taxon>
        <taxon>Pseudomonadati</taxon>
        <taxon>Pseudomonadota</taxon>
        <taxon>Alphaproteobacteria</taxon>
        <taxon>Acetobacterales</taxon>
        <taxon>Acidocellaceae</taxon>
        <taxon>Acidiphilium</taxon>
    </lineage>
</organism>
<accession>A0ABS9DZH1</accession>
<dbReference type="Pfam" id="PF08808">
    <property type="entry name" value="RES"/>
    <property type="match status" value="1"/>
</dbReference>
<dbReference type="SMART" id="SM00953">
    <property type="entry name" value="RES"/>
    <property type="match status" value="1"/>
</dbReference>
<evidence type="ECO:0000313" key="2">
    <source>
        <dbReference type="EMBL" id="MCF3947155.1"/>
    </source>
</evidence>
<keyword evidence="3" id="KW-1185">Reference proteome</keyword>